<evidence type="ECO:0000313" key="3">
    <source>
        <dbReference type="Proteomes" id="UP001595477"/>
    </source>
</evidence>
<sequence>MKTLLLSVLVYASLLPVARAGVTVHQLDENVSFQAVTWQDNYAVASGTSGGIYLSGDDGASWQQIPAPTGSDNRQFRDNQRLTNGRLLVMSAGEGPDSGVFISDDNGKHWQQVSQGQQQSTFYDCFYMTSLTMGWLYGDSDEQGLFVLATSDGGLNWQRQSLPIKAQSSEGGFASSGTCLNEAPGRGVVIGTGNGDTPRLLMLEGNQWQSIESPIAGGEAGGIFSVQATVNTVFVSGGSLKLAGAPASAWQYFFNSDTWQALPELPLQGAVYGSALLATTEGVEYWVSNPQGVAVLKPGADKWQIVSQSNIWSLACQAEKGCIGVGKNGVVELYR</sequence>
<accession>A0ABV7JZ01</accession>
<organism evidence="2 3">
    <name type="scientific">Alteromonas oceani</name>
    <dbReference type="NCBI Taxonomy" id="2071609"/>
    <lineage>
        <taxon>Bacteria</taxon>
        <taxon>Pseudomonadati</taxon>
        <taxon>Pseudomonadota</taxon>
        <taxon>Gammaproteobacteria</taxon>
        <taxon>Alteromonadales</taxon>
        <taxon>Alteromonadaceae</taxon>
        <taxon>Alteromonas/Salinimonas group</taxon>
        <taxon>Alteromonas</taxon>
    </lineage>
</organism>
<protein>
    <recommendedName>
        <fullName evidence="4">Photosynthesis system II assembly factor Ycf48/Hcf136-like domain-containing protein</fullName>
    </recommendedName>
</protein>
<evidence type="ECO:0000256" key="1">
    <source>
        <dbReference type="SAM" id="SignalP"/>
    </source>
</evidence>
<dbReference type="SUPFAM" id="SSF110296">
    <property type="entry name" value="Oligoxyloglucan reducing end-specific cellobiohydrolase"/>
    <property type="match status" value="1"/>
</dbReference>
<keyword evidence="1" id="KW-0732">Signal</keyword>
<dbReference type="Gene3D" id="2.130.10.10">
    <property type="entry name" value="YVTN repeat-like/Quinoprotein amine dehydrogenase"/>
    <property type="match status" value="1"/>
</dbReference>
<keyword evidence="3" id="KW-1185">Reference proteome</keyword>
<dbReference type="EMBL" id="JBHRSX010000021">
    <property type="protein sequence ID" value="MFC3202387.1"/>
    <property type="molecule type" value="Genomic_DNA"/>
</dbReference>
<feature type="chain" id="PRO_5045730518" description="Photosynthesis system II assembly factor Ycf48/Hcf136-like domain-containing protein" evidence="1">
    <location>
        <begin position="21"/>
        <end position="335"/>
    </location>
</feature>
<evidence type="ECO:0008006" key="4">
    <source>
        <dbReference type="Google" id="ProtNLM"/>
    </source>
</evidence>
<gene>
    <name evidence="2" type="ORF">ACFOEW_11215</name>
</gene>
<proteinExistence type="predicted"/>
<dbReference type="Proteomes" id="UP001595477">
    <property type="component" value="Unassembled WGS sequence"/>
</dbReference>
<dbReference type="InterPro" id="IPR015943">
    <property type="entry name" value="WD40/YVTN_repeat-like_dom_sf"/>
</dbReference>
<dbReference type="RefSeq" id="WP_241155718.1">
    <property type="nucleotide sequence ID" value="NZ_JBHRSX010000021.1"/>
</dbReference>
<feature type="signal peptide" evidence="1">
    <location>
        <begin position="1"/>
        <end position="20"/>
    </location>
</feature>
<dbReference type="CDD" id="cd15482">
    <property type="entry name" value="Sialidase_non-viral"/>
    <property type="match status" value="1"/>
</dbReference>
<comment type="caution">
    <text evidence="2">The sequence shown here is derived from an EMBL/GenBank/DDBJ whole genome shotgun (WGS) entry which is preliminary data.</text>
</comment>
<evidence type="ECO:0000313" key="2">
    <source>
        <dbReference type="EMBL" id="MFC3202387.1"/>
    </source>
</evidence>
<name>A0ABV7JZ01_9ALTE</name>
<reference evidence="3" key="1">
    <citation type="journal article" date="2019" name="Int. J. Syst. Evol. Microbiol.">
        <title>The Global Catalogue of Microorganisms (GCM) 10K type strain sequencing project: providing services to taxonomists for standard genome sequencing and annotation.</title>
        <authorList>
            <consortium name="The Broad Institute Genomics Platform"/>
            <consortium name="The Broad Institute Genome Sequencing Center for Infectious Disease"/>
            <person name="Wu L."/>
            <person name="Ma J."/>
        </authorList>
    </citation>
    <scope>NUCLEOTIDE SEQUENCE [LARGE SCALE GENOMIC DNA]</scope>
    <source>
        <strain evidence="3">KCTC 52449</strain>
    </source>
</reference>